<dbReference type="InterPro" id="IPR010828">
    <property type="entry name" value="Atf2/Sli1-like"/>
</dbReference>
<dbReference type="AlphaFoldDB" id="A0A9W8RSC7"/>
<dbReference type="Pfam" id="PF07247">
    <property type="entry name" value="AATase"/>
    <property type="match status" value="1"/>
</dbReference>
<gene>
    <name evidence="1" type="primary">ATF1_6</name>
    <name evidence="1" type="ORF">NW762_011385</name>
</gene>
<dbReference type="SUPFAM" id="SSF52777">
    <property type="entry name" value="CoA-dependent acyltransferases"/>
    <property type="match status" value="1"/>
</dbReference>
<organism evidence="1 2">
    <name type="scientific">Fusarium torreyae</name>
    <dbReference type="NCBI Taxonomy" id="1237075"/>
    <lineage>
        <taxon>Eukaryota</taxon>
        <taxon>Fungi</taxon>
        <taxon>Dikarya</taxon>
        <taxon>Ascomycota</taxon>
        <taxon>Pezizomycotina</taxon>
        <taxon>Sordariomycetes</taxon>
        <taxon>Hypocreomycetidae</taxon>
        <taxon>Hypocreales</taxon>
        <taxon>Nectriaceae</taxon>
        <taxon>Fusarium</taxon>
    </lineage>
</organism>
<comment type="caution">
    <text evidence="1">The sequence shown here is derived from an EMBL/GenBank/DDBJ whole genome shotgun (WGS) entry which is preliminary data.</text>
</comment>
<evidence type="ECO:0000313" key="2">
    <source>
        <dbReference type="Proteomes" id="UP001152049"/>
    </source>
</evidence>
<reference evidence="1" key="1">
    <citation type="submission" date="2022-09" db="EMBL/GenBank/DDBJ databases">
        <title>Fusarium specimens isolated from Avocado Roots.</title>
        <authorList>
            <person name="Stajich J."/>
            <person name="Roper C."/>
            <person name="Heimlech-Rivalta G."/>
        </authorList>
    </citation>
    <scope>NUCLEOTIDE SEQUENCE</scope>
    <source>
        <strain evidence="1">CF00136</strain>
    </source>
</reference>
<dbReference type="Proteomes" id="UP001152049">
    <property type="component" value="Unassembled WGS sequence"/>
</dbReference>
<keyword evidence="2" id="KW-1185">Reference proteome</keyword>
<dbReference type="EMBL" id="JAOQAZ010000028">
    <property type="protein sequence ID" value="KAJ4251403.1"/>
    <property type="molecule type" value="Genomic_DNA"/>
</dbReference>
<evidence type="ECO:0000313" key="1">
    <source>
        <dbReference type="EMBL" id="KAJ4251403.1"/>
    </source>
</evidence>
<dbReference type="OrthoDB" id="2150604at2759"/>
<dbReference type="PANTHER" id="PTHR28037">
    <property type="entry name" value="ALCOHOL O-ACETYLTRANSFERASE 1-RELATED"/>
    <property type="match status" value="1"/>
</dbReference>
<dbReference type="PANTHER" id="PTHR28037:SF1">
    <property type="entry name" value="ALCOHOL O-ACETYLTRANSFERASE 1-RELATED"/>
    <property type="match status" value="1"/>
</dbReference>
<proteinExistence type="predicted"/>
<sequence length="488" mass="54080">MGIYVGCAIFCRYKTPEALLNSGSSLESTVEHAFARALLRHPLFTVGRINDESNKPSWVRLDRIDFNNHIEWKTIAESEDYKNILLDVLEWQINSPYTHLDTQPHWRATILKPSDPTFIDIVFAWDHTAGDGKSGKIFHDSLLACLNSQSEGAKTVTLQGRSFEVPTTTITPELTRMVKLPLTLGFVLIQLLRELIGLFYPPDSPHEAKWAPIQIEPGKTRFESITVDKNALRSLLEICRQHQTTLTGLMHALILVSMTTRLPESKAEAFECGTPFCLRQYQSAEENNVDMNKTVINSAAPWGYVFDQDLVAKVRKQINDLKDGPEANRDLEATVWSAAKTLRQELTEKLKHGNQNDEVGLTKFIGDWRSYFKGQTKSRAHSWEISNLGVINGKVAGEEGASGKGGWIIDHAMFASSAVTIGPALLFCPVSVKDKAFTMTCSWQVGVVDDDLAQGVLSDMGTWLSDLGNSGNVNFAADGKPAGGEGRD</sequence>
<name>A0A9W8RSC7_9HYPO</name>
<dbReference type="GO" id="GO:0008080">
    <property type="term" value="F:N-acetyltransferase activity"/>
    <property type="evidence" value="ECO:0007669"/>
    <property type="project" value="TreeGrafter"/>
</dbReference>
<dbReference type="Gene3D" id="3.30.559.10">
    <property type="entry name" value="Chloramphenicol acetyltransferase-like domain"/>
    <property type="match status" value="1"/>
</dbReference>
<dbReference type="Gene3D" id="3.30.559.30">
    <property type="entry name" value="Nonribosomal peptide synthetase, condensation domain"/>
    <property type="match status" value="1"/>
</dbReference>
<dbReference type="InterPro" id="IPR052058">
    <property type="entry name" value="Alcohol_O-acetyltransferase"/>
</dbReference>
<accession>A0A9W8RSC7</accession>
<protein>
    <submittedName>
        <fullName evidence="1">Alcohol acetyltransferase</fullName>
    </submittedName>
</protein>
<dbReference type="InterPro" id="IPR023213">
    <property type="entry name" value="CAT-like_dom_sf"/>
</dbReference>